<dbReference type="EMBL" id="CP094298">
    <property type="protein sequence ID" value="UNZ02215.1"/>
    <property type="molecule type" value="Genomic_DNA"/>
</dbReference>
<keyword evidence="4" id="KW-1185">Reference proteome</keyword>
<dbReference type="GeneID" id="66858699"/>
<organism evidence="3 4">
    <name type="scientific">Streptomyces rimosus subsp. rimosus</name>
    <dbReference type="NCBI Taxonomy" id="132474"/>
    <lineage>
        <taxon>Bacteria</taxon>
        <taxon>Bacillati</taxon>
        <taxon>Actinomycetota</taxon>
        <taxon>Actinomycetes</taxon>
        <taxon>Kitasatosporales</taxon>
        <taxon>Streptomycetaceae</taxon>
        <taxon>Streptomyces</taxon>
    </lineage>
</organism>
<protein>
    <recommendedName>
        <fullName evidence="2">NERD domain-containing protein</fullName>
    </recommendedName>
</protein>
<evidence type="ECO:0000313" key="4">
    <source>
        <dbReference type="Proteomes" id="UP000829494"/>
    </source>
</evidence>
<proteinExistence type="predicted"/>
<reference evidence="3 4" key="1">
    <citation type="submission" date="2022-03" db="EMBL/GenBank/DDBJ databases">
        <title>Complete genome of Streptomyces rimosus ssp. rimosus R7 (=ATCC 10970).</title>
        <authorList>
            <person name="Beganovic S."/>
            <person name="Ruckert C."/>
            <person name="Busche T."/>
            <person name="Kalinowski J."/>
            <person name="Wittmann C."/>
        </authorList>
    </citation>
    <scope>NUCLEOTIDE SEQUENCE [LARGE SCALE GENOMIC DNA]</scope>
    <source>
        <strain evidence="3 4">R7</strain>
    </source>
</reference>
<feature type="region of interest" description="Disordered" evidence="1">
    <location>
        <begin position="1"/>
        <end position="59"/>
    </location>
</feature>
<evidence type="ECO:0000259" key="2">
    <source>
        <dbReference type="Pfam" id="PF08378"/>
    </source>
</evidence>
<sequence length="256" mass="28005">MSDIRHQPGAEDGSADQLSADAVADLGAEGSGEGKREARYASDPDRLFLPPDDDLAPNRPGEALRVRLAEEPRARAALWWARLLGRRPPQDDWHRQLLGEQAVGTALDLLTAGGWYVIHSVPMPPAAVIGHLLIGPGGVLCVGTHYVRGARVRVAEDAVRVSRGHQAFPYVRDIRQEARRASYVLTRSCRFRVETRPVLAFVGAAEVTLDPALRGVRVLRDEREAPSLGQLGGVLAPARVERVYTVARNRRTWLAA</sequence>
<gene>
    <name evidence="3" type="ORF">SRIMR7_08665</name>
</gene>
<name>A0ABY3YWW9_STRRM</name>
<dbReference type="Pfam" id="PF08378">
    <property type="entry name" value="NERD"/>
    <property type="match status" value="1"/>
</dbReference>
<feature type="compositionally biased region" description="Basic and acidic residues" evidence="1">
    <location>
        <begin position="32"/>
        <end position="46"/>
    </location>
</feature>
<feature type="domain" description="NERD" evidence="2">
    <location>
        <begin position="98"/>
        <end position="201"/>
    </location>
</feature>
<dbReference type="InterPro" id="IPR011528">
    <property type="entry name" value="NERD"/>
</dbReference>
<evidence type="ECO:0000313" key="3">
    <source>
        <dbReference type="EMBL" id="UNZ02215.1"/>
    </source>
</evidence>
<dbReference type="RefSeq" id="WP_003984737.1">
    <property type="nucleotide sequence ID" value="NZ_CP043497.1"/>
</dbReference>
<accession>A0ABY3YWW9</accession>
<dbReference type="Proteomes" id="UP000829494">
    <property type="component" value="Chromosome"/>
</dbReference>
<evidence type="ECO:0000256" key="1">
    <source>
        <dbReference type="SAM" id="MobiDB-lite"/>
    </source>
</evidence>